<reference evidence="1" key="1">
    <citation type="journal article" date="2020" name="mSystems">
        <title>Genome- and Community-Level Interaction Insights into Carbon Utilization and Element Cycling Functions of Hydrothermarchaeota in Hydrothermal Sediment.</title>
        <authorList>
            <person name="Zhou Z."/>
            <person name="Liu Y."/>
            <person name="Xu W."/>
            <person name="Pan J."/>
            <person name="Luo Z.H."/>
            <person name="Li M."/>
        </authorList>
    </citation>
    <scope>NUCLEOTIDE SEQUENCE [LARGE SCALE GENOMIC DNA]</scope>
    <source>
        <strain evidence="1">SpSt-132</strain>
    </source>
</reference>
<accession>A0A7C2ZKE4</accession>
<dbReference type="EMBL" id="DSFP01000040">
    <property type="protein sequence ID" value="HEW45985.1"/>
    <property type="molecule type" value="Genomic_DNA"/>
</dbReference>
<name>A0A7C2ZKE4_9AQUI</name>
<comment type="caution">
    <text evidence="1">The sequence shown here is derived from an EMBL/GenBank/DDBJ whole genome shotgun (WGS) entry which is preliminary data.</text>
</comment>
<protein>
    <submittedName>
        <fullName evidence="1">Uncharacterized protein</fullName>
    </submittedName>
</protein>
<organism evidence="1">
    <name type="scientific">Hydrogenobacter sp</name>
    <dbReference type="NCBI Taxonomy" id="2152829"/>
    <lineage>
        <taxon>Bacteria</taxon>
        <taxon>Pseudomonadati</taxon>
        <taxon>Aquificota</taxon>
        <taxon>Aquificia</taxon>
        <taxon>Aquificales</taxon>
        <taxon>Aquificaceae</taxon>
        <taxon>Hydrogenobacter</taxon>
    </lineage>
</organism>
<gene>
    <name evidence="1" type="ORF">ENO47_04855</name>
</gene>
<sequence length="68" mass="7940">MPRLAVEVVWLNKLASKADMEKETLILRQKILRVNIKIHHTPLILLFTTIFLNKDALEFLVKLFGIIK</sequence>
<evidence type="ECO:0000313" key="1">
    <source>
        <dbReference type="EMBL" id="HEW45985.1"/>
    </source>
</evidence>
<proteinExistence type="predicted"/>
<dbReference type="AlphaFoldDB" id="A0A7C2ZKE4"/>